<sequence length="501" mass="55224">MTAPLCRCRVLYIGSSVPTVTKDGLQGIQQPLKERYPANESTETKESTLGCPFGPMACCWSIWMEPKRQKHFLPIPTCTTVVARDSSSGHSICSNPRQSPSSYFRSNFRRTTGVKVLECHAFICTNEKAANALVRCCFHSYADTIYLKMDDKVPGLKAIKESSRSASNTPSSELKPEHRESRSEFFENEGALMPYGGDPNPGYYNRRSGSHSELRGSGTGEYYEPAGSNYSLYDRGPPNAMHYGPPGHGPPFPQRGGFGGMPQLTILVVSYLRHLHPPAFWRQRPHSGGPPHAPYFGMPFGAGGPPMPPQMGPMPYPPHMMPPRCVFFMPPFGPFPPPPHILCTKANAFRWKGTTYEEPIYMPSNSGTMPPHSSYKPGSMSPEHYEAITRLIASKDILRERTLVAAIQRQVLRDPISSGRPTKQASGNVNGSMNGDADGTLRANKKGDNKSGTHKSDFAVIRPTPLQQTMIKSTTTTTTLLPPRLKNNNSNSNTTQRATVY</sequence>
<dbReference type="AlphaFoldDB" id="A0A915DA35"/>
<protein>
    <submittedName>
        <fullName evidence="3">PID domain-containing protein</fullName>
    </submittedName>
</protein>
<proteinExistence type="predicted"/>
<feature type="compositionally biased region" description="Basic and acidic residues" evidence="1">
    <location>
        <begin position="174"/>
        <end position="185"/>
    </location>
</feature>
<name>A0A915DA35_9BILA</name>
<dbReference type="PANTHER" id="PTHR21219">
    <property type="entry name" value="FI19613P1"/>
    <property type="match status" value="1"/>
</dbReference>
<evidence type="ECO:0000313" key="2">
    <source>
        <dbReference type="Proteomes" id="UP000887574"/>
    </source>
</evidence>
<accession>A0A915DA35</accession>
<evidence type="ECO:0000256" key="1">
    <source>
        <dbReference type="SAM" id="MobiDB-lite"/>
    </source>
</evidence>
<keyword evidence="2" id="KW-1185">Reference proteome</keyword>
<reference evidence="3" key="1">
    <citation type="submission" date="2022-11" db="UniProtKB">
        <authorList>
            <consortium name="WormBaseParasite"/>
        </authorList>
    </citation>
    <scope>IDENTIFICATION</scope>
</reference>
<evidence type="ECO:0000313" key="3">
    <source>
        <dbReference type="WBParaSite" id="jg17443"/>
    </source>
</evidence>
<dbReference type="PANTHER" id="PTHR21219:SF3">
    <property type="entry name" value="FI19613P1"/>
    <property type="match status" value="1"/>
</dbReference>
<feature type="compositionally biased region" description="Basic and acidic residues" evidence="1">
    <location>
        <begin position="445"/>
        <end position="457"/>
    </location>
</feature>
<dbReference type="Proteomes" id="UP000887574">
    <property type="component" value="Unplaced"/>
</dbReference>
<dbReference type="WBParaSite" id="jg17443">
    <property type="protein sequence ID" value="jg17443"/>
    <property type="gene ID" value="jg17443"/>
</dbReference>
<feature type="compositionally biased region" description="Polar residues" evidence="1">
    <location>
        <begin position="486"/>
        <end position="501"/>
    </location>
</feature>
<organism evidence="2 3">
    <name type="scientific">Ditylenchus dipsaci</name>
    <dbReference type="NCBI Taxonomy" id="166011"/>
    <lineage>
        <taxon>Eukaryota</taxon>
        <taxon>Metazoa</taxon>
        <taxon>Ecdysozoa</taxon>
        <taxon>Nematoda</taxon>
        <taxon>Chromadorea</taxon>
        <taxon>Rhabditida</taxon>
        <taxon>Tylenchina</taxon>
        <taxon>Tylenchomorpha</taxon>
        <taxon>Sphaerularioidea</taxon>
        <taxon>Anguinidae</taxon>
        <taxon>Anguininae</taxon>
        <taxon>Ditylenchus</taxon>
    </lineage>
</organism>
<feature type="region of interest" description="Disordered" evidence="1">
    <location>
        <begin position="160"/>
        <end position="221"/>
    </location>
</feature>
<feature type="compositionally biased region" description="Polar residues" evidence="1">
    <location>
        <begin position="419"/>
        <end position="433"/>
    </location>
</feature>
<feature type="region of interest" description="Disordered" evidence="1">
    <location>
        <begin position="415"/>
        <end position="501"/>
    </location>
</feature>